<sequence length="48" mass="5255">MSVAIHLCPANGTDEPDRSADTANERCHTGRKDTEDKDVVRDGAVDER</sequence>
<accession>U2C4K5</accession>
<gene>
    <name evidence="2" type="ORF">HMPREF1981_01763</name>
</gene>
<dbReference type="Proteomes" id="UP000016496">
    <property type="component" value="Unassembled WGS sequence"/>
</dbReference>
<evidence type="ECO:0000256" key="1">
    <source>
        <dbReference type="SAM" id="MobiDB-lite"/>
    </source>
</evidence>
<comment type="caution">
    <text evidence="2">The sequence shown here is derived from an EMBL/GenBank/DDBJ whole genome shotgun (WGS) entry which is preliminary data.</text>
</comment>
<reference evidence="2 3" key="1">
    <citation type="submission" date="2013-08" db="EMBL/GenBank/DDBJ databases">
        <authorList>
            <person name="Weinstock G."/>
            <person name="Sodergren E."/>
            <person name="Wylie T."/>
            <person name="Fulton L."/>
            <person name="Fulton R."/>
            <person name="Fronick C."/>
            <person name="O'Laughlin M."/>
            <person name="Godfrey J."/>
            <person name="Miner T."/>
            <person name="Herter B."/>
            <person name="Appelbaum E."/>
            <person name="Cordes M."/>
            <person name="Lek S."/>
            <person name="Wollam A."/>
            <person name="Pepin K.H."/>
            <person name="Palsikar V.B."/>
            <person name="Mitreva M."/>
            <person name="Wilson R.K."/>
        </authorList>
    </citation>
    <scope>NUCLEOTIDE SEQUENCE [LARGE SCALE GENOMIC DNA]</scope>
    <source>
        <strain evidence="2 3">F0041</strain>
    </source>
</reference>
<name>U2C4K5_9BACE</name>
<evidence type="ECO:0000313" key="2">
    <source>
        <dbReference type="EMBL" id="ERI85409.1"/>
    </source>
</evidence>
<organism evidence="2 3">
    <name type="scientific">Bacteroides pyogenes F0041</name>
    <dbReference type="NCBI Taxonomy" id="1321819"/>
    <lineage>
        <taxon>Bacteria</taxon>
        <taxon>Pseudomonadati</taxon>
        <taxon>Bacteroidota</taxon>
        <taxon>Bacteroidia</taxon>
        <taxon>Bacteroidales</taxon>
        <taxon>Bacteroidaceae</taxon>
        <taxon>Bacteroides</taxon>
    </lineage>
</organism>
<protein>
    <submittedName>
        <fullName evidence="2">Uncharacterized protein</fullName>
    </submittedName>
</protein>
<feature type="compositionally biased region" description="Basic and acidic residues" evidence="1">
    <location>
        <begin position="15"/>
        <end position="48"/>
    </location>
</feature>
<evidence type="ECO:0000313" key="3">
    <source>
        <dbReference type="Proteomes" id="UP000016496"/>
    </source>
</evidence>
<dbReference type="EMBL" id="AWSV01000093">
    <property type="protein sequence ID" value="ERI85409.1"/>
    <property type="molecule type" value="Genomic_DNA"/>
</dbReference>
<dbReference type="AlphaFoldDB" id="U2C4K5"/>
<dbReference type="HOGENOM" id="CLU_3149652_0_0_10"/>
<dbReference type="PATRIC" id="fig|1321819.3.peg.1629"/>
<proteinExistence type="predicted"/>
<feature type="region of interest" description="Disordered" evidence="1">
    <location>
        <begin position="1"/>
        <end position="48"/>
    </location>
</feature>